<dbReference type="AlphaFoldDB" id="A0A511J033"/>
<accession>A0A511J033</accession>
<gene>
    <name evidence="1" type="ORF">EVI01_06820</name>
</gene>
<dbReference type="EMBL" id="BJWF01000004">
    <property type="protein sequence ID" value="GEL91345.1"/>
    <property type="molecule type" value="Genomic_DNA"/>
</dbReference>
<evidence type="ECO:0000313" key="2">
    <source>
        <dbReference type="Proteomes" id="UP000321830"/>
    </source>
</evidence>
<protein>
    <submittedName>
        <fullName evidence="1">Uncharacterized protein</fullName>
    </submittedName>
</protein>
<proteinExistence type="predicted"/>
<reference evidence="1 2" key="1">
    <citation type="submission" date="2019-07" db="EMBL/GenBank/DDBJ databases">
        <title>Whole genome shotgun sequence of Enterococcus villorum NBRC 100699.</title>
        <authorList>
            <person name="Hosoyama A."/>
            <person name="Uohara A."/>
            <person name="Ohji S."/>
            <person name="Ichikawa N."/>
        </authorList>
    </citation>
    <scope>NUCLEOTIDE SEQUENCE [LARGE SCALE GENOMIC DNA]</scope>
    <source>
        <strain evidence="1 2">NBRC 100699</strain>
    </source>
</reference>
<sequence length="58" mass="6605">MRKIREKYMLLAILIFGLIVLFIGLTAKVSFAQTYDFNYTDANGQYLTNGKSEGNTHN</sequence>
<evidence type="ECO:0000313" key="1">
    <source>
        <dbReference type="EMBL" id="GEL91345.1"/>
    </source>
</evidence>
<dbReference type="Proteomes" id="UP000321830">
    <property type="component" value="Unassembled WGS sequence"/>
</dbReference>
<comment type="caution">
    <text evidence="1">The sequence shown here is derived from an EMBL/GenBank/DDBJ whole genome shotgun (WGS) entry which is preliminary data.</text>
</comment>
<name>A0A511J033_9ENTE</name>
<organism evidence="1 2">
    <name type="scientific">Enterococcus villorum</name>
    <dbReference type="NCBI Taxonomy" id="112904"/>
    <lineage>
        <taxon>Bacteria</taxon>
        <taxon>Bacillati</taxon>
        <taxon>Bacillota</taxon>
        <taxon>Bacilli</taxon>
        <taxon>Lactobacillales</taxon>
        <taxon>Enterococcaceae</taxon>
        <taxon>Enterococcus</taxon>
    </lineage>
</organism>